<keyword evidence="1 3" id="KW-0963">Cytoplasm</keyword>
<dbReference type="RefSeq" id="WP_034702697.1">
    <property type="nucleotide sequence ID" value="NZ_JPRO01000003.1"/>
</dbReference>
<evidence type="ECO:0000259" key="4">
    <source>
        <dbReference type="Pfam" id="PF02576"/>
    </source>
</evidence>
<dbReference type="Proteomes" id="UP000028703">
    <property type="component" value="Unassembled WGS sequence"/>
</dbReference>
<name>A0A085ZV17_9FLAO</name>
<dbReference type="Pfam" id="PF17384">
    <property type="entry name" value="DUF150_C"/>
    <property type="match status" value="1"/>
</dbReference>
<dbReference type="HAMAP" id="MF_01077">
    <property type="entry name" value="RimP"/>
    <property type="match status" value="1"/>
</dbReference>
<accession>A0A085ZV17</accession>
<dbReference type="OrthoDB" id="9789702at2"/>
<dbReference type="Pfam" id="PF02576">
    <property type="entry name" value="RimP_N"/>
    <property type="match status" value="1"/>
</dbReference>
<dbReference type="STRING" id="421531.IX38_05795"/>
<feature type="domain" description="Ribosome maturation factor RimP N-terminal" evidence="4">
    <location>
        <begin position="20"/>
        <end position="76"/>
    </location>
</feature>
<keyword evidence="2 3" id="KW-0690">Ribosome biogenesis</keyword>
<feature type="domain" description="Ribosome maturation factor RimP C-terminal" evidence="5">
    <location>
        <begin position="80"/>
        <end position="155"/>
    </location>
</feature>
<evidence type="ECO:0000256" key="1">
    <source>
        <dbReference type="ARBA" id="ARBA00022490"/>
    </source>
</evidence>
<evidence type="ECO:0000256" key="3">
    <source>
        <dbReference type="HAMAP-Rule" id="MF_01077"/>
    </source>
</evidence>
<comment type="subcellular location">
    <subcellularLocation>
        <location evidence="3">Cytoplasm</location>
    </subcellularLocation>
</comment>
<proteinExistence type="inferred from homology"/>
<dbReference type="InterPro" id="IPR028989">
    <property type="entry name" value="RimP_N"/>
</dbReference>
<protein>
    <recommendedName>
        <fullName evidence="3">Ribosome maturation factor RimP</fullName>
    </recommendedName>
</protein>
<dbReference type="GO" id="GO:0000028">
    <property type="term" value="P:ribosomal small subunit assembly"/>
    <property type="evidence" value="ECO:0007669"/>
    <property type="project" value="TreeGrafter"/>
</dbReference>
<dbReference type="InterPro" id="IPR035956">
    <property type="entry name" value="RimP_N_sf"/>
</dbReference>
<dbReference type="PANTHER" id="PTHR33867">
    <property type="entry name" value="RIBOSOME MATURATION FACTOR RIMP"/>
    <property type="match status" value="1"/>
</dbReference>
<evidence type="ECO:0000259" key="5">
    <source>
        <dbReference type="Pfam" id="PF17384"/>
    </source>
</evidence>
<evidence type="ECO:0000256" key="2">
    <source>
        <dbReference type="ARBA" id="ARBA00022517"/>
    </source>
</evidence>
<dbReference type="InterPro" id="IPR003728">
    <property type="entry name" value="Ribosome_maturation_RimP"/>
</dbReference>
<dbReference type="AlphaFoldDB" id="A0A085ZV17"/>
<evidence type="ECO:0000313" key="7">
    <source>
        <dbReference type="Proteomes" id="UP000028703"/>
    </source>
</evidence>
<keyword evidence="7" id="KW-1185">Reference proteome</keyword>
<dbReference type="SUPFAM" id="SSF75420">
    <property type="entry name" value="YhbC-like, N-terminal domain"/>
    <property type="match status" value="1"/>
</dbReference>
<gene>
    <name evidence="3" type="primary">rimP</name>
    <name evidence="6" type="ORF">IX38_05795</name>
</gene>
<dbReference type="EMBL" id="JPRO01000003">
    <property type="protein sequence ID" value="KFF08281.1"/>
    <property type="molecule type" value="Genomic_DNA"/>
</dbReference>
<dbReference type="NCBIfam" id="NF002531">
    <property type="entry name" value="PRK02001.1"/>
    <property type="match status" value="1"/>
</dbReference>
<dbReference type="Gene3D" id="3.30.300.70">
    <property type="entry name" value="RimP-like superfamily, N-terminal"/>
    <property type="match status" value="1"/>
</dbReference>
<organism evidence="6 7">
    <name type="scientific">Chryseobacterium luteum</name>
    <dbReference type="NCBI Taxonomy" id="421531"/>
    <lineage>
        <taxon>Bacteria</taxon>
        <taxon>Pseudomonadati</taxon>
        <taxon>Bacteroidota</taxon>
        <taxon>Flavobacteriia</taxon>
        <taxon>Flavobacteriales</taxon>
        <taxon>Weeksellaceae</taxon>
        <taxon>Chryseobacterium group</taxon>
        <taxon>Chryseobacterium</taxon>
    </lineage>
</organism>
<comment type="similarity">
    <text evidence="3">Belongs to the RimP family.</text>
</comment>
<dbReference type="CDD" id="cd01734">
    <property type="entry name" value="YlxS_C"/>
    <property type="match status" value="1"/>
</dbReference>
<dbReference type="GO" id="GO:0006412">
    <property type="term" value="P:translation"/>
    <property type="evidence" value="ECO:0007669"/>
    <property type="project" value="TreeGrafter"/>
</dbReference>
<sequence length="155" mass="17809">MEFRKRIEELLNEFLETREDLFLVDLKISAGDDITVILDGDNGVTLQDCLDASRAIEFNMDREEHDFSLQVMSAGLSEPLSAPRQFRKNFGREIEVLLNDSSKIEGELAKVDDEKITLILRYRKPKDVGKGKVDVEEEKEIPYSEMKKALVVIKF</sequence>
<dbReference type="PANTHER" id="PTHR33867:SF1">
    <property type="entry name" value="RIBOSOME MATURATION FACTOR RIMP"/>
    <property type="match status" value="1"/>
</dbReference>
<dbReference type="GO" id="GO:0005829">
    <property type="term" value="C:cytosol"/>
    <property type="evidence" value="ECO:0007669"/>
    <property type="project" value="TreeGrafter"/>
</dbReference>
<dbReference type="eggNOG" id="COG0779">
    <property type="taxonomic scope" value="Bacteria"/>
</dbReference>
<comment type="caution">
    <text evidence="6">The sequence shown here is derived from an EMBL/GenBank/DDBJ whole genome shotgun (WGS) entry which is preliminary data.</text>
</comment>
<dbReference type="InterPro" id="IPR028998">
    <property type="entry name" value="RimP_C"/>
</dbReference>
<reference evidence="6 7" key="1">
    <citation type="submission" date="2014-07" db="EMBL/GenBank/DDBJ databases">
        <title>Genome of Chryseobacterium luteum DSM 18605.</title>
        <authorList>
            <person name="Stropko S.J."/>
            <person name="Pipes S.E."/>
            <person name="Newman J.D."/>
        </authorList>
    </citation>
    <scope>NUCLEOTIDE SEQUENCE [LARGE SCALE GENOMIC DNA]</scope>
    <source>
        <strain evidence="6 7">DSM 18605</strain>
    </source>
</reference>
<comment type="function">
    <text evidence="3">Required for maturation of 30S ribosomal subunits.</text>
</comment>
<evidence type="ECO:0000313" key="6">
    <source>
        <dbReference type="EMBL" id="KFF08281.1"/>
    </source>
</evidence>